<evidence type="ECO:0000256" key="8">
    <source>
        <dbReference type="ARBA" id="ARBA00032007"/>
    </source>
</evidence>
<evidence type="ECO:0000256" key="5">
    <source>
        <dbReference type="ARBA" id="ARBA00023159"/>
    </source>
</evidence>
<comment type="similarity">
    <text evidence="2 9">Belongs to the Mediator complex subunit 14 family.</text>
</comment>
<comment type="subcellular location">
    <subcellularLocation>
        <location evidence="1 9">Nucleus</location>
    </subcellularLocation>
</comment>
<dbReference type="InterPro" id="IPR055122">
    <property type="entry name" value="Med14_N"/>
</dbReference>
<dbReference type="RefSeq" id="XP_009547091.1">
    <property type="nucleotide sequence ID" value="XM_009548796.1"/>
</dbReference>
<dbReference type="PANTHER" id="PTHR12809">
    <property type="entry name" value="MEDIATOR COMPLEX SUBUNIT"/>
    <property type="match status" value="1"/>
</dbReference>
<comment type="subunit">
    <text evidence="9">Component of the Mediator complex.</text>
</comment>
<keyword evidence="6 9" id="KW-0804">Transcription</keyword>
<evidence type="ECO:0000313" key="12">
    <source>
        <dbReference type="Proteomes" id="UP000030671"/>
    </source>
</evidence>
<evidence type="ECO:0000256" key="6">
    <source>
        <dbReference type="ARBA" id="ARBA00023163"/>
    </source>
</evidence>
<sequence length="1220" mass="134122">MALNGTNLTASTSQLPQPSSDFIDGFIPYTNGFDEPPIEILEQELPVVLDGQVPLGEVVSRVAQACYAELSEMAETLPSMSDSARKRKLADFVVAWKKQIVKLYAVAKWSRDANVVQKCMNITAFLMNQNRQFEDVIEGLKYAKSSLDPARLRNHDLLTSLDVLTTGSYRRLPTGIKKAIVPPTPLTDEQVAKTLSDIESLIRYRLRMREIIPIEMSKYRIHDGRVFFRVPKFFEMSLCLRGGNEDDGWFFVHVEFLFNVGGDPTGMQEFPQKPTGVLKRHITDEADARLAYYLPLPADLPPPPPGVNLPPVPHLPEGTVDAPLVRVFNFLQMMSMSYQLEILWYQAERMRSLGWADFLTVEMSRDRKTLTVSYWIRKPPPMMRTKVPLLGGTVSIALMSTPGPRRSPTARVLAELQEKSKMSSSSKRPSDPVEGMQWHVKWQPEPGALGVKILPDDGLLADGEVAVDASDLDFERLLRQVIEKHTRAIFRVLYMRLQRGPVFSVPNAVTVSEIDGHIALNVHLCADEHIVVTIDPRTGRLNARDIGDISATGRGPRFAAFSKNLNEDSSILLEALMRLRILTIISLAEQKATYLGLQTHRNKNFPNEELVKLGPSARGYLFIKLTPFPNHHLVLVVMDDDFRYALISVKAVLKGMYQKLVMEDIGWLNVERICAHGREVDIAENEVSLGKRKRDAGMDSKASTKFKLETQVLRELYAYCCARVAHTKVEQQFKARGIPYNHIYPSSPALTPSLPASLAHLHSALSHKIPALCVKSSDILSGSPAFEAAMPNIRVIPLSWWSVSASAGVVTCVKLKYVQQPVGRRARLGKGVIRPSKRIVYDANEAVVCFLSEKVEGCVDEFLEEWASVSKIVVIAREVAEMAKEKRWEDVRILSFDLQTIEFAYASDYTVSITCTDQLSATGGSYNLHFSRQLPPSPINASGPSIASGGALNSHSYTSTSNSFDDLFDAQSPSSGRAFNPHSDAVSFLRHILRQGKLSATLPTLVALLRDTVPVVEVIEEIRAWAEQRNSRVDVDAFPKAAGWWRVQFSVTPSAASAPASGVMRQRYGLDMRLMKGERVAMLDAARSLFLPFSSAASSTTAPASSSSRPGALGALVLQPIPGFQQIVEHALRDMKGARIAVVDVAVVCAVKDLRAVGRRVWEAVCRELGTGASASAGASAGTAAGAVGGIGMSPGKAKAKGTVRAGAIPMPIPVGSQVG</sequence>
<evidence type="ECO:0000256" key="4">
    <source>
        <dbReference type="ARBA" id="ARBA00023015"/>
    </source>
</evidence>
<dbReference type="OrthoDB" id="205099at2759"/>
<dbReference type="GO" id="GO:0006357">
    <property type="term" value="P:regulation of transcription by RNA polymerase II"/>
    <property type="evidence" value="ECO:0007669"/>
    <property type="project" value="InterPro"/>
</dbReference>
<protein>
    <recommendedName>
        <fullName evidence="3 9">Mediator of RNA polymerase II transcription subunit 14</fullName>
    </recommendedName>
    <alternativeName>
        <fullName evidence="8 9">Mediator complex subunit 14</fullName>
    </alternativeName>
</protein>
<accession>W4K3C7</accession>
<dbReference type="KEGG" id="hir:HETIRDRAFT_475929"/>
<comment type="function">
    <text evidence="9">Component of the Mediator complex, a coactivator involved in the regulated transcription of nearly all RNA polymerase II-dependent genes. Mediator functions as a bridge to convey information from gene-specific regulatory proteins to the basal RNA polymerase II transcription machinery. Mediator is recruited to promoters by direct interactions with regulatory proteins and serves as a scaffold for the assembly of a functional preinitiation complex with RNA polymerase II and the general transcription factors.</text>
</comment>
<keyword evidence="5 9" id="KW-0010">Activator</keyword>
<evidence type="ECO:0000256" key="3">
    <source>
        <dbReference type="ARBA" id="ARBA00019619"/>
    </source>
</evidence>
<evidence type="ECO:0000256" key="2">
    <source>
        <dbReference type="ARBA" id="ARBA00007813"/>
    </source>
</evidence>
<dbReference type="GO" id="GO:0016592">
    <property type="term" value="C:mediator complex"/>
    <property type="evidence" value="ECO:0007669"/>
    <property type="project" value="UniProtKB-UniRule"/>
</dbReference>
<evidence type="ECO:0000256" key="1">
    <source>
        <dbReference type="ARBA" id="ARBA00004123"/>
    </source>
</evidence>
<dbReference type="Pfam" id="PF08638">
    <property type="entry name" value="Med14"/>
    <property type="match status" value="1"/>
</dbReference>
<dbReference type="STRING" id="747525.W4K3C7"/>
<organism evidence="11 12">
    <name type="scientific">Heterobasidion irregulare (strain TC 32-1)</name>
    <dbReference type="NCBI Taxonomy" id="747525"/>
    <lineage>
        <taxon>Eukaryota</taxon>
        <taxon>Fungi</taxon>
        <taxon>Dikarya</taxon>
        <taxon>Basidiomycota</taxon>
        <taxon>Agaricomycotina</taxon>
        <taxon>Agaricomycetes</taxon>
        <taxon>Russulales</taxon>
        <taxon>Bondarzewiaceae</taxon>
        <taxon>Heterobasidion</taxon>
        <taxon>Heterobasidion annosum species complex</taxon>
    </lineage>
</organism>
<dbReference type="InParanoid" id="W4K3C7"/>
<dbReference type="GO" id="GO:0070847">
    <property type="term" value="C:core mediator complex"/>
    <property type="evidence" value="ECO:0007669"/>
    <property type="project" value="TreeGrafter"/>
</dbReference>
<dbReference type="GO" id="GO:0003712">
    <property type="term" value="F:transcription coregulator activity"/>
    <property type="evidence" value="ECO:0007669"/>
    <property type="project" value="UniProtKB-UniRule"/>
</dbReference>
<dbReference type="EMBL" id="KI925459">
    <property type="protein sequence ID" value="ETW80328.1"/>
    <property type="molecule type" value="Genomic_DNA"/>
</dbReference>
<evidence type="ECO:0000256" key="7">
    <source>
        <dbReference type="ARBA" id="ARBA00023242"/>
    </source>
</evidence>
<dbReference type="Proteomes" id="UP000030671">
    <property type="component" value="Unassembled WGS sequence"/>
</dbReference>
<dbReference type="GeneID" id="20677654"/>
<dbReference type="PANTHER" id="PTHR12809:SF2">
    <property type="entry name" value="MEDIATOR OF RNA POLYMERASE II TRANSCRIPTION SUBUNIT 14"/>
    <property type="match status" value="1"/>
</dbReference>
<proteinExistence type="inferred from homology"/>
<dbReference type="InterPro" id="IPR013947">
    <property type="entry name" value="Mediator_Med14"/>
</dbReference>
<gene>
    <name evidence="11" type="ORF">HETIRDRAFT_475929</name>
</gene>
<dbReference type="AlphaFoldDB" id="W4K3C7"/>
<keyword evidence="12" id="KW-1185">Reference proteome</keyword>
<keyword evidence="4 9" id="KW-0805">Transcription regulation</keyword>
<dbReference type="eggNOG" id="KOG1875">
    <property type="taxonomic scope" value="Eukaryota"/>
</dbReference>
<dbReference type="HOGENOM" id="CLU_004632_0_0_1"/>
<evidence type="ECO:0000256" key="9">
    <source>
        <dbReference type="RuleBase" id="RU365082"/>
    </source>
</evidence>
<keyword evidence="7 9" id="KW-0539">Nucleus</keyword>
<evidence type="ECO:0000259" key="10">
    <source>
        <dbReference type="Pfam" id="PF08638"/>
    </source>
</evidence>
<feature type="domain" description="Mediator complex subunit MED14 N-terminal" evidence="10">
    <location>
        <begin position="52"/>
        <end position="241"/>
    </location>
</feature>
<reference evidence="11 12" key="1">
    <citation type="journal article" date="2012" name="New Phytol.">
        <title>Insight into trade-off between wood decay and parasitism from the genome of a fungal forest pathogen.</title>
        <authorList>
            <person name="Olson A."/>
            <person name="Aerts A."/>
            <person name="Asiegbu F."/>
            <person name="Belbahri L."/>
            <person name="Bouzid O."/>
            <person name="Broberg A."/>
            <person name="Canback B."/>
            <person name="Coutinho P.M."/>
            <person name="Cullen D."/>
            <person name="Dalman K."/>
            <person name="Deflorio G."/>
            <person name="van Diepen L.T."/>
            <person name="Dunand C."/>
            <person name="Duplessis S."/>
            <person name="Durling M."/>
            <person name="Gonthier P."/>
            <person name="Grimwood J."/>
            <person name="Fossdal C.G."/>
            <person name="Hansson D."/>
            <person name="Henrissat B."/>
            <person name="Hietala A."/>
            <person name="Himmelstrand K."/>
            <person name="Hoffmeister D."/>
            <person name="Hogberg N."/>
            <person name="James T.Y."/>
            <person name="Karlsson M."/>
            <person name="Kohler A."/>
            <person name="Kues U."/>
            <person name="Lee Y.H."/>
            <person name="Lin Y.C."/>
            <person name="Lind M."/>
            <person name="Lindquist E."/>
            <person name="Lombard V."/>
            <person name="Lucas S."/>
            <person name="Lunden K."/>
            <person name="Morin E."/>
            <person name="Murat C."/>
            <person name="Park J."/>
            <person name="Raffaello T."/>
            <person name="Rouze P."/>
            <person name="Salamov A."/>
            <person name="Schmutz J."/>
            <person name="Solheim H."/>
            <person name="Stahlberg J."/>
            <person name="Velez H."/>
            <person name="de Vries R.P."/>
            <person name="Wiebenga A."/>
            <person name="Woodward S."/>
            <person name="Yakovlev I."/>
            <person name="Garbelotto M."/>
            <person name="Martin F."/>
            <person name="Grigoriev I.V."/>
            <person name="Stenlid J."/>
        </authorList>
    </citation>
    <scope>NUCLEOTIDE SEQUENCE [LARGE SCALE GENOMIC DNA]</scope>
    <source>
        <strain evidence="11 12">TC 32-1</strain>
    </source>
</reference>
<evidence type="ECO:0000313" key="11">
    <source>
        <dbReference type="EMBL" id="ETW80328.1"/>
    </source>
</evidence>
<name>W4K3C7_HETIT</name>